<dbReference type="PANTHER" id="PTHR24348">
    <property type="entry name" value="SERINE/THREONINE-PROTEIN KINASE UNC-51-RELATED"/>
    <property type="match status" value="1"/>
</dbReference>
<dbReference type="Gene3D" id="1.10.510.10">
    <property type="entry name" value="Transferase(Phosphotransferase) domain 1"/>
    <property type="match status" value="1"/>
</dbReference>
<dbReference type="GO" id="GO:0004674">
    <property type="term" value="F:protein serine/threonine kinase activity"/>
    <property type="evidence" value="ECO:0007669"/>
    <property type="project" value="InterPro"/>
</dbReference>
<comment type="caution">
    <text evidence="7">The sequence shown here is derived from an EMBL/GenBank/DDBJ whole genome shotgun (WGS) entry which is preliminary data.</text>
</comment>
<dbReference type="PROSITE" id="PS50011">
    <property type="entry name" value="PROTEIN_KINASE_DOM"/>
    <property type="match status" value="1"/>
</dbReference>
<gene>
    <name evidence="7" type="ORF">LOD99_4434</name>
</gene>
<keyword evidence="1" id="KW-0808">Transferase</keyword>
<dbReference type="InterPro" id="IPR011009">
    <property type="entry name" value="Kinase-like_dom_sf"/>
</dbReference>
<dbReference type="SUPFAM" id="SSF56112">
    <property type="entry name" value="Protein kinase-like (PK-like)"/>
    <property type="match status" value="1"/>
</dbReference>
<keyword evidence="3 7" id="KW-0418">Kinase</keyword>
<evidence type="ECO:0000313" key="8">
    <source>
        <dbReference type="Proteomes" id="UP001165289"/>
    </source>
</evidence>
<accession>A0AAV7JVB3</accession>
<name>A0AAV7JVB3_9METZ</name>
<dbReference type="PROSITE" id="PS00108">
    <property type="entry name" value="PROTEIN_KINASE_ST"/>
    <property type="match status" value="1"/>
</dbReference>
<organism evidence="7 8">
    <name type="scientific">Oopsacas minuta</name>
    <dbReference type="NCBI Taxonomy" id="111878"/>
    <lineage>
        <taxon>Eukaryota</taxon>
        <taxon>Metazoa</taxon>
        <taxon>Porifera</taxon>
        <taxon>Hexactinellida</taxon>
        <taxon>Hexasterophora</taxon>
        <taxon>Lyssacinosida</taxon>
        <taxon>Leucopsacidae</taxon>
        <taxon>Oopsacas</taxon>
    </lineage>
</organism>
<dbReference type="GO" id="GO:0000407">
    <property type="term" value="C:phagophore assembly site"/>
    <property type="evidence" value="ECO:0007669"/>
    <property type="project" value="TreeGrafter"/>
</dbReference>
<dbReference type="Proteomes" id="UP001165289">
    <property type="component" value="Unassembled WGS sequence"/>
</dbReference>
<evidence type="ECO:0000256" key="4">
    <source>
        <dbReference type="ARBA" id="ARBA00022840"/>
    </source>
</evidence>
<evidence type="ECO:0000313" key="7">
    <source>
        <dbReference type="EMBL" id="KAI6652650.1"/>
    </source>
</evidence>
<protein>
    <submittedName>
        <fullName evidence="7">Inhibitor of nuclear factor kappa-B kinase subunit beta-like</fullName>
    </submittedName>
</protein>
<dbReference type="PROSITE" id="PS00107">
    <property type="entry name" value="PROTEIN_KINASE_ATP"/>
    <property type="match status" value="1"/>
</dbReference>
<dbReference type="InterPro" id="IPR045269">
    <property type="entry name" value="Atg1-like"/>
</dbReference>
<dbReference type="InterPro" id="IPR000719">
    <property type="entry name" value="Prot_kinase_dom"/>
</dbReference>
<dbReference type="AlphaFoldDB" id="A0AAV7JVB3"/>
<proteinExistence type="predicted"/>
<evidence type="ECO:0000256" key="3">
    <source>
        <dbReference type="ARBA" id="ARBA00022777"/>
    </source>
</evidence>
<dbReference type="InterPro" id="IPR008271">
    <property type="entry name" value="Ser/Thr_kinase_AS"/>
</dbReference>
<sequence>MTGITNIEGISPFSGDFKWTENSGDRIGSGTFANVYKGHHVREKYAVAVKCIARSRILKNEKSQRILGREIDILQNVGTCAYIVKLFAVEETRAEIILVMELCDDDFAVYRKANDPSEQMLIRFLSQVAQGVSFLHQHDIVHRDIKPQNVLIKWIDPKKKTFDIKLADFGYARYWDHSMPLVSLAGSPAFMAPEALQCLIEPGRTYNDLVDLWSIGALLYFAIVGEYGFAADVKRIHGLISKKEDALAFEIKFDKVNYIRKLPNKISHFFSQSFLQQIEVLIIQLLKVDPLKRIGIDALVEQAEDFEIPKMSLFFLHTEEVARVAKDEVMTWNEIACKASQLFSVRQEDLLILYPSKDGIVSINIKNKSMIPHFQSIQSSLDMAVLCDTSIFATPRFSPLSVPASLLKLESGTGSMSKGELARNCITTYNILQKSEEYHNTAVMILFSYCNQFIAHYQDIDSQLSLEKAAADAKIDTINTTLELDSLNFDFVLATNIPGQEKLQEITKYLSEIQTKLTADVSFQQHKAIELISHLSSSKFSHSPLSSLNDLEACISVLSSSPESKPKDSQIHLLENNLEKLRTERAQRSAKYALSLQAVYTSSLQLQTIIANFSHLLLDIRSKYTLQIHRLLRDSRELIVNLATPQNFLMPYPSARTPTPSFPLSDGISSSSLSDIDAQESLSGFVSVDNFKTGDTVLLIPHKVRHFRTRYMPVIANTEDRLIFLSKDCCHHFHFNKNGNFNGVTLARLTSPPEDVTRGKKSYCQLSAVPASFSFAPT</sequence>
<keyword evidence="8" id="KW-1185">Reference proteome</keyword>
<dbReference type="EMBL" id="JAKMXF010000298">
    <property type="protein sequence ID" value="KAI6652650.1"/>
    <property type="molecule type" value="Genomic_DNA"/>
</dbReference>
<evidence type="ECO:0000256" key="2">
    <source>
        <dbReference type="ARBA" id="ARBA00022741"/>
    </source>
</evidence>
<dbReference type="Pfam" id="PF00069">
    <property type="entry name" value="Pkinase"/>
    <property type="match status" value="1"/>
</dbReference>
<evidence type="ECO:0000259" key="6">
    <source>
        <dbReference type="PROSITE" id="PS50011"/>
    </source>
</evidence>
<dbReference type="SMART" id="SM00220">
    <property type="entry name" value="S_TKc"/>
    <property type="match status" value="1"/>
</dbReference>
<dbReference type="GO" id="GO:0005524">
    <property type="term" value="F:ATP binding"/>
    <property type="evidence" value="ECO:0007669"/>
    <property type="project" value="UniProtKB-UniRule"/>
</dbReference>
<reference evidence="7 8" key="1">
    <citation type="journal article" date="2023" name="BMC Biol.">
        <title>The compact genome of the sponge Oopsacas minuta (Hexactinellida) is lacking key metazoan core genes.</title>
        <authorList>
            <person name="Santini S."/>
            <person name="Schenkelaars Q."/>
            <person name="Jourda C."/>
            <person name="Duchesne M."/>
            <person name="Belahbib H."/>
            <person name="Rocher C."/>
            <person name="Selva M."/>
            <person name="Riesgo A."/>
            <person name="Vervoort M."/>
            <person name="Leys S.P."/>
            <person name="Kodjabachian L."/>
            <person name="Le Bivic A."/>
            <person name="Borchiellini C."/>
            <person name="Claverie J.M."/>
            <person name="Renard E."/>
        </authorList>
    </citation>
    <scope>NUCLEOTIDE SEQUENCE [LARGE SCALE GENOMIC DNA]</scope>
    <source>
        <strain evidence="7">SPO-2</strain>
    </source>
</reference>
<dbReference type="GO" id="GO:0016020">
    <property type="term" value="C:membrane"/>
    <property type="evidence" value="ECO:0007669"/>
    <property type="project" value="TreeGrafter"/>
</dbReference>
<feature type="domain" description="Protein kinase" evidence="6">
    <location>
        <begin position="21"/>
        <end position="315"/>
    </location>
</feature>
<dbReference type="GO" id="GO:0010506">
    <property type="term" value="P:regulation of autophagy"/>
    <property type="evidence" value="ECO:0007669"/>
    <property type="project" value="InterPro"/>
</dbReference>
<dbReference type="GO" id="GO:0000045">
    <property type="term" value="P:autophagosome assembly"/>
    <property type="evidence" value="ECO:0007669"/>
    <property type="project" value="TreeGrafter"/>
</dbReference>
<keyword evidence="2 5" id="KW-0547">Nucleotide-binding</keyword>
<feature type="binding site" evidence="5">
    <location>
        <position position="59"/>
    </location>
    <ligand>
        <name>ATP</name>
        <dbReference type="ChEBI" id="CHEBI:30616"/>
    </ligand>
</feature>
<evidence type="ECO:0000256" key="1">
    <source>
        <dbReference type="ARBA" id="ARBA00022679"/>
    </source>
</evidence>
<dbReference type="PANTHER" id="PTHR24348:SF22">
    <property type="entry name" value="NON-SPECIFIC SERINE_THREONINE PROTEIN KINASE"/>
    <property type="match status" value="1"/>
</dbReference>
<keyword evidence="4 5" id="KW-0067">ATP-binding</keyword>
<dbReference type="GO" id="GO:0005776">
    <property type="term" value="C:autophagosome"/>
    <property type="evidence" value="ECO:0007669"/>
    <property type="project" value="TreeGrafter"/>
</dbReference>
<dbReference type="GO" id="GO:0005829">
    <property type="term" value="C:cytosol"/>
    <property type="evidence" value="ECO:0007669"/>
    <property type="project" value="TreeGrafter"/>
</dbReference>
<evidence type="ECO:0000256" key="5">
    <source>
        <dbReference type="PROSITE-ProRule" id="PRU10141"/>
    </source>
</evidence>
<dbReference type="InterPro" id="IPR017441">
    <property type="entry name" value="Protein_kinase_ATP_BS"/>
</dbReference>